<dbReference type="RefSeq" id="WP_157799120.1">
    <property type="nucleotide sequence ID" value="NZ_PGFJ01000001.1"/>
</dbReference>
<name>A0A2H9VW14_9SPHI</name>
<evidence type="ECO:0000313" key="1">
    <source>
        <dbReference type="EMBL" id="PJJ84969.1"/>
    </source>
</evidence>
<evidence type="ECO:0000313" key="2">
    <source>
        <dbReference type="Proteomes" id="UP000242687"/>
    </source>
</evidence>
<dbReference type="Proteomes" id="UP000242687">
    <property type="component" value="Unassembled WGS sequence"/>
</dbReference>
<gene>
    <name evidence="1" type="ORF">CLV57_1991</name>
</gene>
<proteinExistence type="predicted"/>
<organism evidence="1 2">
    <name type="scientific">Mucilaginibacter auburnensis</name>
    <dbReference type="NCBI Taxonomy" id="1457233"/>
    <lineage>
        <taxon>Bacteria</taxon>
        <taxon>Pseudomonadati</taxon>
        <taxon>Bacteroidota</taxon>
        <taxon>Sphingobacteriia</taxon>
        <taxon>Sphingobacteriales</taxon>
        <taxon>Sphingobacteriaceae</taxon>
        <taxon>Mucilaginibacter</taxon>
    </lineage>
</organism>
<accession>A0A2H9VW14</accession>
<reference evidence="1 2" key="1">
    <citation type="submission" date="2017-11" db="EMBL/GenBank/DDBJ databases">
        <title>Genomic Encyclopedia of Archaeal and Bacterial Type Strains, Phase II (KMG-II): From Individual Species to Whole Genera.</title>
        <authorList>
            <person name="Goeker M."/>
        </authorList>
    </citation>
    <scope>NUCLEOTIDE SEQUENCE [LARGE SCALE GENOMIC DNA]</scope>
    <source>
        <strain evidence="1 2">DSM 28175</strain>
    </source>
</reference>
<dbReference type="AlphaFoldDB" id="A0A2H9VW14"/>
<sequence length="156" mass="17864">MTCCTLTNAQSVWSNKSRVLPDKLQELPVGVLLWHNPNPCYPELIDSTYYWKHSTSAMSVAKNLKVIECGSFIWYNEKGWQSNVRLSTDEFAKAFNCKGGRLKPNKTFTYEKNWRYGKQAYGGDALWYIIAEDSNGTRYKGYALIETEGKILNANN</sequence>
<dbReference type="OrthoDB" id="882231at2"/>
<protein>
    <submittedName>
        <fullName evidence="1">Uncharacterized protein</fullName>
    </submittedName>
</protein>
<dbReference type="EMBL" id="PGFJ01000001">
    <property type="protein sequence ID" value="PJJ84969.1"/>
    <property type="molecule type" value="Genomic_DNA"/>
</dbReference>
<keyword evidence="2" id="KW-1185">Reference proteome</keyword>
<comment type="caution">
    <text evidence="1">The sequence shown here is derived from an EMBL/GenBank/DDBJ whole genome shotgun (WGS) entry which is preliminary data.</text>
</comment>